<sequence>VAWSGKNRSPLIRVPQSRGLSTRLELRSVDPTANPYLAIAGILQAGLDGVTKKLKPEEAVDRNIYRMQDDERKANHIQDLPSTLHNALKALAADDVVKAALGKHLYQSFMDSKNLEWSAYRQQVSEWERQQYLELY</sequence>
<dbReference type="InterPro" id="IPR001637">
    <property type="entry name" value="Gln_synth_I_adenylation_site"/>
</dbReference>
<reference evidence="6 7" key="1">
    <citation type="journal article" date="2013" name="PLoS ONE">
        <title>Lactobacillus paracasei comparative genomics: towards species pan-genome definition and exploitation of diversity.</title>
        <authorList>
            <person name="Smokvina T."/>
            <person name="Wels M."/>
            <person name="Polka J."/>
            <person name="Chervaux C."/>
            <person name="Brisse S."/>
            <person name="Boekhorst J."/>
            <person name="van Hylckama Vlieg J.E."/>
            <person name="Siezen R.J."/>
        </authorList>
    </citation>
    <scope>NUCLEOTIDE SEQUENCE [LARGE SCALE GENOMIC DNA]</scope>
    <source>
        <strain evidence="6 7">Lpp123</strain>
    </source>
</reference>
<dbReference type="SUPFAM" id="SSF55931">
    <property type="entry name" value="Glutamine synthetase/guanido kinase"/>
    <property type="match status" value="1"/>
</dbReference>
<evidence type="ECO:0000256" key="3">
    <source>
        <dbReference type="PROSITE-ProRule" id="PRU01331"/>
    </source>
</evidence>
<gene>
    <name evidence="6" type="ORF">Lpp123_07920</name>
</gene>
<comment type="similarity">
    <text evidence="1 3 4">Belongs to the glutamine synthetase family.</text>
</comment>
<evidence type="ECO:0000256" key="4">
    <source>
        <dbReference type="RuleBase" id="RU000384"/>
    </source>
</evidence>
<dbReference type="GO" id="GO:0006542">
    <property type="term" value="P:glutamine biosynthetic process"/>
    <property type="evidence" value="ECO:0007669"/>
    <property type="project" value="TreeGrafter"/>
</dbReference>
<dbReference type="PROSITE" id="PS00182">
    <property type="entry name" value="GLNA_ADENYLATION"/>
    <property type="match status" value="1"/>
</dbReference>
<feature type="domain" description="GS catalytic" evidence="5">
    <location>
        <begin position="1"/>
        <end position="136"/>
    </location>
</feature>
<dbReference type="AlphaFoldDB" id="A0A829GBR1"/>
<dbReference type="Gene3D" id="3.30.590.10">
    <property type="entry name" value="Glutamine synthetase/guanido kinase, catalytic domain"/>
    <property type="match status" value="1"/>
</dbReference>
<evidence type="ECO:0000256" key="2">
    <source>
        <dbReference type="ARBA" id="ARBA00022598"/>
    </source>
</evidence>
<comment type="caution">
    <text evidence="6">The sequence shown here is derived from an EMBL/GenBank/DDBJ whole genome shotgun (WGS) entry which is preliminary data.</text>
</comment>
<dbReference type="Pfam" id="PF00120">
    <property type="entry name" value="Gln-synt_C"/>
    <property type="match status" value="1"/>
</dbReference>
<proteinExistence type="inferred from homology"/>
<name>A0A829GBR1_LACPA</name>
<dbReference type="PANTHER" id="PTHR43785">
    <property type="entry name" value="GAMMA-GLUTAMYLPUTRESCINE SYNTHETASE"/>
    <property type="match status" value="1"/>
</dbReference>
<feature type="non-terminal residue" evidence="6">
    <location>
        <position position="1"/>
    </location>
</feature>
<organism evidence="6 7">
    <name type="scientific">Lacticaseibacillus paracasei subsp. paracasei Lpp123</name>
    <dbReference type="NCBI Taxonomy" id="1256201"/>
    <lineage>
        <taxon>Bacteria</taxon>
        <taxon>Bacillati</taxon>
        <taxon>Bacillota</taxon>
        <taxon>Bacilli</taxon>
        <taxon>Lactobacillales</taxon>
        <taxon>Lactobacillaceae</taxon>
        <taxon>Lacticaseibacillus</taxon>
    </lineage>
</organism>
<dbReference type="EMBL" id="ANJW01000471">
    <property type="protein sequence ID" value="EPC53468.1"/>
    <property type="molecule type" value="Genomic_DNA"/>
</dbReference>
<keyword evidence="2" id="KW-0436">Ligase</keyword>
<evidence type="ECO:0000256" key="1">
    <source>
        <dbReference type="ARBA" id="ARBA00009897"/>
    </source>
</evidence>
<evidence type="ECO:0000259" key="5">
    <source>
        <dbReference type="PROSITE" id="PS51987"/>
    </source>
</evidence>
<dbReference type="PANTHER" id="PTHR43785:SF12">
    <property type="entry name" value="TYPE-1 GLUTAMINE SYNTHETASE 2"/>
    <property type="match status" value="1"/>
</dbReference>
<dbReference type="Proteomes" id="UP000014316">
    <property type="component" value="Unassembled WGS sequence"/>
</dbReference>
<evidence type="ECO:0000313" key="7">
    <source>
        <dbReference type="Proteomes" id="UP000014316"/>
    </source>
</evidence>
<dbReference type="GO" id="GO:0004356">
    <property type="term" value="F:glutamine synthetase activity"/>
    <property type="evidence" value="ECO:0007669"/>
    <property type="project" value="InterPro"/>
</dbReference>
<dbReference type="InterPro" id="IPR014746">
    <property type="entry name" value="Gln_synth/guanido_kin_cat_dom"/>
</dbReference>
<dbReference type="InterPro" id="IPR008146">
    <property type="entry name" value="Gln_synth_cat_dom"/>
</dbReference>
<protein>
    <submittedName>
        <fullName evidence="6">Glutamine synthetase</fullName>
    </submittedName>
</protein>
<dbReference type="PROSITE" id="PS51987">
    <property type="entry name" value="GS_CATALYTIC"/>
    <property type="match status" value="1"/>
</dbReference>
<accession>A0A829GBR1</accession>
<evidence type="ECO:0000313" key="6">
    <source>
        <dbReference type="EMBL" id="EPC53468.1"/>
    </source>
</evidence>